<organism evidence="1 2">
    <name type="scientific">Catharanthus roseus</name>
    <name type="common">Madagascar periwinkle</name>
    <name type="synonym">Vinca rosea</name>
    <dbReference type="NCBI Taxonomy" id="4058"/>
    <lineage>
        <taxon>Eukaryota</taxon>
        <taxon>Viridiplantae</taxon>
        <taxon>Streptophyta</taxon>
        <taxon>Embryophyta</taxon>
        <taxon>Tracheophyta</taxon>
        <taxon>Spermatophyta</taxon>
        <taxon>Magnoliopsida</taxon>
        <taxon>eudicotyledons</taxon>
        <taxon>Gunneridae</taxon>
        <taxon>Pentapetalae</taxon>
        <taxon>asterids</taxon>
        <taxon>lamiids</taxon>
        <taxon>Gentianales</taxon>
        <taxon>Apocynaceae</taxon>
        <taxon>Rauvolfioideae</taxon>
        <taxon>Vinceae</taxon>
        <taxon>Catharanthinae</taxon>
        <taxon>Catharanthus</taxon>
    </lineage>
</organism>
<reference evidence="2" key="1">
    <citation type="journal article" date="2023" name="Nat. Plants">
        <title>Single-cell RNA sequencing provides a high-resolution roadmap for understanding the multicellular compartmentation of specialized metabolism.</title>
        <authorList>
            <person name="Sun S."/>
            <person name="Shen X."/>
            <person name="Li Y."/>
            <person name="Li Y."/>
            <person name="Wang S."/>
            <person name="Li R."/>
            <person name="Zhang H."/>
            <person name="Shen G."/>
            <person name="Guo B."/>
            <person name="Wei J."/>
            <person name="Xu J."/>
            <person name="St-Pierre B."/>
            <person name="Chen S."/>
            <person name="Sun C."/>
        </authorList>
    </citation>
    <scope>NUCLEOTIDE SEQUENCE [LARGE SCALE GENOMIC DNA]</scope>
</reference>
<proteinExistence type="predicted"/>
<accession>A0ACC0B2Q0</accession>
<keyword evidence="2" id="KW-1185">Reference proteome</keyword>
<dbReference type="EMBL" id="CM044704">
    <property type="protein sequence ID" value="KAI5666918.1"/>
    <property type="molecule type" value="Genomic_DNA"/>
</dbReference>
<comment type="caution">
    <text evidence="1">The sequence shown here is derived from an EMBL/GenBank/DDBJ whole genome shotgun (WGS) entry which is preliminary data.</text>
</comment>
<evidence type="ECO:0000313" key="1">
    <source>
        <dbReference type="EMBL" id="KAI5666918.1"/>
    </source>
</evidence>
<name>A0ACC0B2Q0_CATRO</name>
<sequence>MATPSNTPRRLEGKVAVITGGASGLGESIARLFFRHGAKLIIADTQDDLGQKLCQELDPSSTFFLHCDVTQEDDVENAVKTAVSKFGKLDIMCNNAGIAGEIHSNILDCQKSDFEKVLGVNLIGVFLGTKHAAKVMIPNHQGSIINTASVCSIRAGLGPHAYTSSKHGVLGLTKNTAIDLGRYGIRVNCVSPYYVPTPLTRIIIDRENLQTMAKFYKNLDGAVLEPEDIADAALYLASDESNYVSGHNLVVDGGFSVQNKQICLFDEDS</sequence>
<protein>
    <submittedName>
        <fullName evidence="1">Uncharacterized protein</fullName>
    </submittedName>
</protein>
<gene>
    <name evidence="1" type="ORF">M9H77_16771</name>
</gene>
<dbReference type="Proteomes" id="UP001060085">
    <property type="component" value="Linkage Group LG04"/>
</dbReference>
<evidence type="ECO:0000313" key="2">
    <source>
        <dbReference type="Proteomes" id="UP001060085"/>
    </source>
</evidence>